<feature type="compositionally biased region" description="Pro residues" evidence="1">
    <location>
        <begin position="61"/>
        <end position="79"/>
    </location>
</feature>
<feature type="region of interest" description="Disordered" evidence="1">
    <location>
        <begin position="161"/>
        <end position="214"/>
    </location>
</feature>
<evidence type="ECO:0000256" key="1">
    <source>
        <dbReference type="SAM" id="MobiDB-lite"/>
    </source>
</evidence>
<reference evidence="2 3" key="1">
    <citation type="journal article" date="2022" name="Nat. Plants">
        <title>Genomes of leafy and leafless Platanthera orchids illuminate the evolution of mycoheterotrophy.</title>
        <authorList>
            <person name="Li M.H."/>
            <person name="Liu K.W."/>
            <person name="Li Z."/>
            <person name="Lu H.C."/>
            <person name="Ye Q.L."/>
            <person name="Zhang D."/>
            <person name="Wang J.Y."/>
            <person name="Li Y.F."/>
            <person name="Zhong Z.M."/>
            <person name="Liu X."/>
            <person name="Yu X."/>
            <person name="Liu D.K."/>
            <person name="Tu X.D."/>
            <person name="Liu B."/>
            <person name="Hao Y."/>
            <person name="Liao X.Y."/>
            <person name="Jiang Y.T."/>
            <person name="Sun W.H."/>
            <person name="Chen J."/>
            <person name="Chen Y.Q."/>
            <person name="Ai Y."/>
            <person name="Zhai J.W."/>
            <person name="Wu S.S."/>
            <person name="Zhou Z."/>
            <person name="Hsiao Y.Y."/>
            <person name="Wu W.L."/>
            <person name="Chen Y.Y."/>
            <person name="Lin Y.F."/>
            <person name="Hsu J.L."/>
            <person name="Li C.Y."/>
            <person name="Wang Z.W."/>
            <person name="Zhao X."/>
            <person name="Zhong W.Y."/>
            <person name="Ma X.K."/>
            <person name="Ma L."/>
            <person name="Huang J."/>
            <person name="Chen G.Z."/>
            <person name="Huang M.Z."/>
            <person name="Huang L."/>
            <person name="Peng D.H."/>
            <person name="Luo Y.B."/>
            <person name="Zou S.Q."/>
            <person name="Chen S.P."/>
            <person name="Lan S."/>
            <person name="Tsai W.C."/>
            <person name="Van de Peer Y."/>
            <person name="Liu Z.J."/>
        </authorList>
    </citation>
    <scope>NUCLEOTIDE SEQUENCE [LARGE SCALE GENOMIC DNA]</scope>
    <source>
        <strain evidence="2">Lor287</strain>
    </source>
</reference>
<dbReference type="EMBL" id="JBBWWQ010000007">
    <property type="protein sequence ID" value="KAK8942759.1"/>
    <property type="molecule type" value="Genomic_DNA"/>
</dbReference>
<protein>
    <submittedName>
        <fullName evidence="2">Uncharacterized protein</fullName>
    </submittedName>
</protein>
<accession>A0AAP0BMY8</accession>
<sequence>MIVSDLPAFKISPGHEFSRLEQKKLNETYVFVRFLTSAAFRLPRRHRLQELHPVLSSSPLLPTPPPTPLEQTLKPPPPSRTSSPRRKLLQPRRSFQFSSSPSETTREAHPATGIPSSRRRFRRSPPRVLSAFSAPSYGGFLHLLRSPAPFRRPDSLLQAPYGPRFEFTSSPPPSRAPGVSPKGLLRPMVEHRTSASRRGEVASHHHGAGITPEGICRYHAGEGWSAGVAPGREPHRRARGA</sequence>
<comment type="caution">
    <text evidence="2">The sequence shown here is derived from an EMBL/GenBank/DDBJ whole genome shotgun (WGS) entry which is preliminary data.</text>
</comment>
<proteinExistence type="predicted"/>
<dbReference type="Proteomes" id="UP001418222">
    <property type="component" value="Unassembled WGS sequence"/>
</dbReference>
<evidence type="ECO:0000313" key="3">
    <source>
        <dbReference type="Proteomes" id="UP001418222"/>
    </source>
</evidence>
<evidence type="ECO:0000313" key="2">
    <source>
        <dbReference type="EMBL" id="KAK8942759.1"/>
    </source>
</evidence>
<feature type="compositionally biased region" description="Low complexity" evidence="1">
    <location>
        <begin position="91"/>
        <end position="102"/>
    </location>
</feature>
<feature type="compositionally biased region" description="Basic and acidic residues" evidence="1">
    <location>
        <begin position="188"/>
        <end position="203"/>
    </location>
</feature>
<keyword evidence="3" id="KW-1185">Reference proteome</keyword>
<gene>
    <name evidence="2" type="ORF">KSP39_PZI008935</name>
</gene>
<dbReference type="AlphaFoldDB" id="A0AAP0BMY8"/>
<feature type="region of interest" description="Disordered" evidence="1">
    <location>
        <begin position="55"/>
        <end position="123"/>
    </location>
</feature>
<name>A0AAP0BMY8_9ASPA</name>
<organism evidence="2 3">
    <name type="scientific">Platanthera zijinensis</name>
    <dbReference type="NCBI Taxonomy" id="2320716"/>
    <lineage>
        <taxon>Eukaryota</taxon>
        <taxon>Viridiplantae</taxon>
        <taxon>Streptophyta</taxon>
        <taxon>Embryophyta</taxon>
        <taxon>Tracheophyta</taxon>
        <taxon>Spermatophyta</taxon>
        <taxon>Magnoliopsida</taxon>
        <taxon>Liliopsida</taxon>
        <taxon>Asparagales</taxon>
        <taxon>Orchidaceae</taxon>
        <taxon>Orchidoideae</taxon>
        <taxon>Orchideae</taxon>
        <taxon>Orchidinae</taxon>
        <taxon>Platanthera</taxon>
    </lineage>
</organism>